<organism evidence="2 3">
    <name type="scientific">Cucurbitaria berberidis CBS 394.84</name>
    <dbReference type="NCBI Taxonomy" id="1168544"/>
    <lineage>
        <taxon>Eukaryota</taxon>
        <taxon>Fungi</taxon>
        <taxon>Dikarya</taxon>
        <taxon>Ascomycota</taxon>
        <taxon>Pezizomycotina</taxon>
        <taxon>Dothideomycetes</taxon>
        <taxon>Pleosporomycetidae</taxon>
        <taxon>Pleosporales</taxon>
        <taxon>Pleosporineae</taxon>
        <taxon>Cucurbitariaceae</taxon>
        <taxon>Cucurbitaria</taxon>
    </lineage>
</organism>
<dbReference type="EMBL" id="ML976620">
    <property type="protein sequence ID" value="KAF1840488.1"/>
    <property type="molecule type" value="Genomic_DNA"/>
</dbReference>
<dbReference type="RefSeq" id="XP_040783051.1">
    <property type="nucleotide sequence ID" value="XM_040934394.1"/>
</dbReference>
<dbReference type="AlphaFoldDB" id="A0A9P4L442"/>
<reference evidence="2" key="1">
    <citation type="submission" date="2020-01" db="EMBL/GenBank/DDBJ databases">
        <authorList>
            <consortium name="DOE Joint Genome Institute"/>
            <person name="Haridas S."/>
            <person name="Albert R."/>
            <person name="Binder M."/>
            <person name="Bloem J."/>
            <person name="Labutti K."/>
            <person name="Salamov A."/>
            <person name="Andreopoulos B."/>
            <person name="Baker S.E."/>
            <person name="Barry K."/>
            <person name="Bills G."/>
            <person name="Bluhm B.H."/>
            <person name="Cannon C."/>
            <person name="Castanera R."/>
            <person name="Culley D.E."/>
            <person name="Daum C."/>
            <person name="Ezra D."/>
            <person name="Gonzalez J.B."/>
            <person name="Henrissat B."/>
            <person name="Kuo A."/>
            <person name="Liang C."/>
            <person name="Lipzen A."/>
            <person name="Lutzoni F."/>
            <person name="Magnuson J."/>
            <person name="Mondo S."/>
            <person name="Nolan M."/>
            <person name="Ohm R."/>
            <person name="Pangilinan J."/>
            <person name="Park H.-J."/>
            <person name="Ramirez L."/>
            <person name="Alfaro M."/>
            <person name="Sun H."/>
            <person name="Tritt A."/>
            <person name="Yoshinaga Y."/>
            <person name="Zwiers L.-H."/>
            <person name="Turgeon B.G."/>
            <person name="Goodwin S.B."/>
            <person name="Spatafora J.W."/>
            <person name="Crous P.W."/>
            <person name="Grigoriev I.V."/>
        </authorList>
    </citation>
    <scope>NUCLEOTIDE SEQUENCE</scope>
    <source>
        <strain evidence="2">CBS 394.84</strain>
    </source>
</reference>
<feature type="region of interest" description="Disordered" evidence="1">
    <location>
        <begin position="106"/>
        <end position="150"/>
    </location>
</feature>
<feature type="region of interest" description="Disordered" evidence="1">
    <location>
        <begin position="42"/>
        <end position="66"/>
    </location>
</feature>
<feature type="region of interest" description="Disordered" evidence="1">
    <location>
        <begin position="247"/>
        <end position="314"/>
    </location>
</feature>
<feature type="compositionally biased region" description="Basic residues" evidence="1">
    <location>
        <begin position="278"/>
        <end position="289"/>
    </location>
</feature>
<evidence type="ECO:0000313" key="2">
    <source>
        <dbReference type="EMBL" id="KAF1840488.1"/>
    </source>
</evidence>
<comment type="caution">
    <text evidence="2">The sequence shown here is derived from an EMBL/GenBank/DDBJ whole genome shotgun (WGS) entry which is preliminary data.</text>
</comment>
<dbReference type="OrthoDB" id="3786440at2759"/>
<protein>
    <submittedName>
        <fullName evidence="2">Uncharacterized protein</fullName>
    </submittedName>
</protein>
<evidence type="ECO:0000313" key="3">
    <source>
        <dbReference type="Proteomes" id="UP000800039"/>
    </source>
</evidence>
<feature type="compositionally biased region" description="Polar residues" evidence="1">
    <location>
        <begin position="46"/>
        <end position="59"/>
    </location>
</feature>
<keyword evidence="3" id="KW-1185">Reference proteome</keyword>
<sequence>MGSMIPERAPMERSPLTVKGILSDDTAEQQGQLLPMAHALKHEDISQTTAEQEPPSSFSRKARVRDTLKKKRMEMLNIVGFEAKEIPNSPNSMLSTPRELYGIKQSTTESLPSPCSPTRVPTMSISSRTRTPPAQSDIQSRDQVVNNTRRDRGLLGRKHVYLPGKICLEEHPGKPRIDSVASTDLFSTALATKASRFSDIIGLDNIVMFFEDFGVVEQETEESLDKYWLDDSHPARRQHSIISVEETASKSVRKAASPPGSKFSFSSGSSTASEPPPRRAKRQRIRLRRLLSPGLPGAAFLKPPVSRGQQTEKS</sequence>
<evidence type="ECO:0000256" key="1">
    <source>
        <dbReference type="SAM" id="MobiDB-lite"/>
    </source>
</evidence>
<dbReference type="GeneID" id="63851645"/>
<feature type="compositionally biased region" description="Polar residues" evidence="1">
    <location>
        <begin position="119"/>
        <end position="147"/>
    </location>
</feature>
<proteinExistence type="predicted"/>
<accession>A0A9P4L442</accession>
<dbReference type="Proteomes" id="UP000800039">
    <property type="component" value="Unassembled WGS sequence"/>
</dbReference>
<name>A0A9P4L442_9PLEO</name>
<feature type="compositionally biased region" description="Low complexity" evidence="1">
    <location>
        <begin position="256"/>
        <end position="273"/>
    </location>
</feature>
<gene>
    <name evidence="2" type="ORF">K460DRAFT_371676</name>
</gene>